<dbReference type="RefSeq" id="WP_344313952.1">
    <property type="nucleotide sequence ID" value="NZ_BAAANY010000031.1"/>
</dbReference>
<gene>
    <name evidence="2" type="ORF">GCM10009765_63810</name>
</gene>
<dbReference type="PROSITE" id="PS51257">
    <property type="entry name" value="PROKAR_LIPOPROTEIN"/>
    <property type="match status" value="1"/>
</dbReference>
<accession>A0ABN2IIG0</accession>
<evidence type="ECO:0008006" key="4">
    <source>
        <dbReference type="Google" id="ProtNLM"/>
    </source>
</evidence>
<feature type="signal peptide" evidence="1">
    <location>
        <begin position="1"/>
        <end position="31"/>
    </location>
</feature>
<proteinExistence type="predicted"/>
<sequence>MITSRRLLLGSATAGIAATLALTGCGPAATATGTGSGPAAPKAAAATTIPDPCTLLTKDDITTLTGTKMEADGKAGANHQCDWNEPDPATAYGVSLQILPITKERFQQDAAIGHPVTGVGDSAYTLAGSLIALHGTVTLRVLYLPALTTDNTLVMNVEKKIATAVLAKF</sequence>
<evidence type="ECO:0000313" key="3">
    <source>
        <dbReference type="Proteomes" id="UP001500618"/>
    </source>
</evidence>
<evidence type="ECO:0000313" key="2">
    <source>
        <dbReference type="EMBL" id="GAA1705712.1"/>
    </source>
</evidence>
<reference evidence="2 3" key="1">
    <citation type="journal article" date="2019" name="Int. J. Syst. Evol. Microbiol.">
        <title>The Global Catalogue of Microorganisms (GCM) 10K type strain sequencing project: providing services to taxonomists for standard genome sequencing and annotation.</title>
        <authorList>
            <consortium name="The Broad Institute Genomics Platform"/>
            <consortium name="The Broad Institute Genome Sequencing Center for Infectious Disease"/>
            <person name="Wu L."/>
            <person name="Ma J."/>
        </authorList>
    </citation>
    <scope>NUCLEOTIDE SEQUENCE [LARGE SCALE GENOMIC DNA]</scope>
    <source>
        <strain evidence="2 3">JCM 14718</strain>
    </source>
</reference>
<dbReference type="InterPro" id="IPR006311">
    <property type="entry name" value="TAT_signal"/>
</dbReference>
<dbReference type="PROSITE" id="PS51318">
    <property type="entry name" value="TAT"/>
    <property type="match status" value="1"/>
</dbReference>
<evidence type="ECO:0000256" key="1">
    <source>
        <dbReference type="SAM" id="SignalP"/>
    </source>
</evidence>
<dbReference type="Proteomes" id="UP001500618">
    <property type="component" value="Unassembled WGS sequence"/>
</dbReference>
<name>A0ABN2IIG0_9ACTN</name>
<dbReference type="InterPro" id="IPR024520">
    <property type="entry name" value="DUF3558"/>
</dbReference>
<comment type="caution">
    <text evidence="2">The sequence shown here is derived from an EMBL/GenBank/DDBJ whole genome shotgun (WGS) entry which is preliminary data.</text>
</comment>
<feature type="chain" id="PRO_5045075438" description="DUF3558 domain-containing protein" evidence="1">
    <location>
        <begin position="32"/>
        <end position="169"/>
    </location>
</feature>
<protein>
    <recommendedName>
        <fullName evidence="4">DUF3558 domain-containing protein</fullName>
    </recommendedName>
</protein>
<dbReference type="Pfam" id="PF12079">
    <property type="entry name" value="DUF3558"/>
    <property type="match status" value="1"/>
</dbReference>
<keyword evidence="3" id="KW-1185">Reference proteome</keyword>
<organism evidence="2 3">
    <name type="scientific">Fodinicola feengrottensis</name>
    <dbReference type="NCBI Taxonomy" id="435914"/>
    <lineage>
        <taxon>Bacteria</taxon>
        <taxon>Bacillati</taxon>
        <taxon>Actinomycetota</taxon>
        <taxon>Actinomycetes</taxon>
        <taxon>Mycobacteriales</taxon>
        <taxon>Fodinicola</taxon>
    </lineage>
</organism>
<keyword evidence="1" id="KW-0732">Signal</keyword>
<dbReference type="EMBL" id="BAAANY010000031">
    <property type="protein sequence ID" value="GAA1705712.1"/>
    <property type="molecule type" value="Genomic_DNA"/>
</dbReference>